<evidence type="ECO:0000256" key="1">
    <source>
        <dbReference type="SAM" id="Phobius"/>
    </source>
</evidence>
<evidence type="ECO:0000313" key="3">
    <source>
        <dbReference type="Proteomes" id="UP001201812"/>
    </source>
</evidence>
<gene>
    <name evidence="2" type="ORF">DdX_17412</name>
</gene>
<reference evidence="2" key="1">
    <citation type="submission" date="2022-01" db="EMBL/GenBank/DDBJ databases">
        <title>Genome Sequence Resource for Two Populations of Ditylenchus destructor, the Migratory Endoparasitic Phytonematode.</title>
        <authorList>
            <person name="Zhang H."/>
            <person name="Lin R."/>
            <person name="Xie B."/>
        </authorList>
    </citation>
    <scope>NUCLEOTIDE SEQUENCE</scope>
    <source>
        <strain evidence="2">BazhouSP</strain>
    </source>
</reference>
<feature type="transmembrane region" description="Helical" evidence="1">
    <location>
        <begin position="88"/>
        <end position="106"/>
    </location>
</feature>
<comment type="caution">
    <text evidence="2">The sequence shown here is derived from an EMBL/GenBank/DDBJ whole genome shotgun (WGS) entry which is preliminary data.</text>
</comment>
<feature type="transmembrane region" description="Helical" evidence="1">
    <location>
        <begin position="52"/>
        <end position="76"/>
    </location>
</feature>
<dbReference type="Proteomes" id="UP001201812">
    <property type="component" value="Unassembled WGS sequence"/>
</dbReference>
<keyword evidence="1" id="KW-0812">Transmembrane</keyword>
<keyword evidence="1" id="KW-0472">Membrane</keyword>
<evidence type="ECO:0000313" key="2">
    <source>
        <dbReference type="EMBL" id="KAI1699283.1"/>
    </source>
</evidence>
<feature type="transmembrane region" description="Helical" evidence="1">
    <location>
        <begin position="169"/>
        <end position="188"/>
    </location>
</feature>
<dbReference type="EMBL" id="JAKKPZ010000185">
    <property type="protein sequence ID" value="KAI1699283.1"/>
    <property type="molecule type" value="Genomic_DNA"/>
</dbReference>
<organism evidence="2 3">
    <name type="scientific">Ditylenchus destructor</name>
    <dbReference type="NCBI Taxonomy" id="166010"/>
    <lineage>
        <taxon>Eukaryota</taxon>
        <taxon>Metazoa</taxon>
        <taxon>Ecdysozoa</taxon>
        <taxon>Nematoda</taxon>
        <taxon>Chromadorea</taxon>
        <taxon>Rhabditida</taxon>
        <taxon>Tylenchina</taxon>
        <taxon>Tylenchomorpha</taxon>
        <taxon>Sphaerularioidea</taxon>
        <taxon>Anguinidae</taxon>
        <taxon>Anguininae</taxon>
        <taxon>Ditylenchus</taxon>
    </lineage>
</organism>
<sequence>MNAERQKRRQERHRRFLWCLTFSTMLLPTWSCIVYLTVRINNQAEDDPTDDLLALCPFMVLSLVKTYRCVIGHWYYNDMDYMQKRRHWFVCLCFRLIFVFAVLGFTYSMPHLTPSISAFWISVTVTHIPECRKFSSWMNYWTSSELCLQPNVDYSHGPNCKCHVIQGMFTILVSIPHFATLFATFIAFHPDKAINIPSMIIFIFLSAIVTRYKRKRVTLYGLQ</sequence>
<protein>
    <submittedName>
        <fullName evidence="2">Uncharacterized protein</fullName>
    </submittedName>
</protein>
<accession>A0AAD4MNN1</accession>
<name>A0AAD4MNN1_9BILA</name>
<keyword evidence="3" id="KW-1185">Reference proteome</keyword>
<keyword evidence="1" id="KW-1133">Transmembrane helix</keyword>
<proteinExistence type="predicted"/>
<feature type="transmembrane region" description="Helical" evidence="1">
    <location>
        <begin position="16"/>
        <end position="40"/>
    </location>
</feature>
<feature type="transmembrane region" description="Helical" evidence="1">
    <location>
        <begin position="194"/>
        <end position="212"/>
    </location>
</feature>
<dbReference type="AlphaFoldDB" id="A0AAD4MNN1"/>